<dbReference type="SMR" id="A0A444X1S9"/>
<name>A0A444X1S9_ARAHY</name>
<evidence type="ECO:0000259" key="2">
    <source>
        <dbReference type="Pfam" id="PF07859"/>
    </source>
</evidence>
<dbReference type="InterPro" id="IPR029058">
    <property type="entry name" value="AB_hydrolase_fold"/>
</dbReference>
<dbReference type="GO" id="GO:0016787">
    <property type="term" value="F:hydrolase activity"/>
    <property type="evidence" value="ECO:0007669"/>
    <property type="project" value="InterPro"/>
</dbReference>
<organism evidence="3 4">
    <name type="scientific">Arachis hypogaea</name>
    <name type="common">Peanut</name>
    <dbReference type="NCBI Taxonomy" id="3818"/>
    <lineage>
        <taxon>Eukaryota</taxon>
        <taxon>Viridiplantae</taxon>
        <taxon>Streptophyta</taxon>
        <taxon>Embryophyta</taxon>
        <taxon>Tracheophyta</taxon>
        <taxon>Spermatophyta</taxon>
        <taxon>Magnoliopsida</taxon>
        <taxon>eudicotyledons</taxon>
        <taxon>Gunneridae</taxon>
        <taxon>Pentapetalae</taxon>
        <taxon>rosids</taxon>
        <taxon>fabids</taxon>
        <taxon>Fabales</taxon>
        <taxon>Fabaceae</taxon>
        <taxon>Papilionoideae</taxon>
        <taxon>50 kb inversion clade</taxon>
        <taxon>dalbergioids sensu lato</taxon>
        <taxon>Dalbergieae</taxon>
        <taxon>Pterocarpus clade</taxon>
        <taxon>Arachis</taxon>
    </lineage>
</organism>
<dbReference type="Proteomes" id="UP000289738">
    <property type="component" value="Chromosome B10"/>
</dbReference>
<dbReference type="InterPro" id="IPR013094">
    <property type="entry name" value="AB_hydrolase_3"/>
</dbReference>
<comment type="similarity">
    <text evidence="1">Belongs to the 'GDXG' lipolytic enzyme family.</text>
</comment>
<dbReference type="Gene3D" id="3.40.50.1820">
    <property type="entry name" value="alpha/beta hydrolase"/>
    <property type="match status" value="1"/>
</dbReference>
<evidence type="ECO:0000313" key="3">
    <source>
        <dbReference type="EMBL" id="RYQ83658.1"/>
    </source>
</evidence>
<dbReference type="STRING" id="3818.A0A444X1S9"/>
<evidence type="ECO:0000256" key="1">
    <source>
        <dbReference type="ARBA" id="ARBA00010515"/>
    </source>
</evidence>
<dbReference type="Pfam" id="PF07859">
    <property type="entry name" value="Abhydrolase_3"/>
    <property type="match status" value="1"/>
</dbReference>
<feature type="domain" description="Alpha/beta hydrolase fold-3" evidence="2">
    <location>
        <begin position="129"/>
        <end position="331"/>
    </location>
</feature>
<dbReference type="Gramene" id="arahy.Tifrunner.gnm2.ann2.Ah20g189900.1">
    <property type="protein sequence ID" value="arahy.Tifrunner.gnm2.ann2.Ah20g189900.1-CDS-1"/>
    <property type="gene ID" value="arahy.Tifrunner.gnm2.ann2.Ah20g189900"/>
</dbReference>
<dbReference type="PANTHER" id="PTHR23024:SF582">
    <property type="entry name" value="CARBOXYLESTERASE 12-RELATED"/>
    <property type="match status" value="1"/>
</dbReference>
<dbReference type="InterPro" id="IPR050466">
    <property type="entry name" value="Carboxylest/Gibb_receptor"/>
</dbReference>
<dbReference type="OrthoDB" id="1351802at2759"/>
<gene>
    <name evidence="3" type="ORF">Ahy_B10g102421</name>
</gene>
<reference evidence="3 4" key="1">
    <citation type="submission" date="2019-01" db="EMBL/GenBank/DDBJ databases">
        <title>Sequencing of cultivated peanut Arachis hypogaea provides insights into genome evolution and oil improvement.</title>
        <authorList>
            <person name="Chen X."/>
        </authorList>
    </citation>
    <scope>NUCLEOTIDE SEQUENCE [LARGE SCALE GENOMIC DNA]</scope>
    <source>
        <strain evidence="4">cv. Fuhuasheng</strain>
        <tissue evidence="3">Leaves</tissue>
    </source>
</reference>
<comment type="caution">
    <text evidence="3">The sequence shown here is derived from an EMBL/GenBank/DDBJ whole genome shotgun (WGS) entry which is preliminary data.</text>
</comment>
<sequence>MATMTSLSSSFLKQYDFFRLMTPTPPRETNLSFTYSPKIHQSLSLSTAPNNKKRITTVAATPPKKEIFHEFDFFVVYTDGTVEVLRPLPAFVPPFELHIKDAEITTTNPRLIARLFLPKNPDNRKLPVVLYFHGSGFCSRSALSPEYTNHLADIANQSNVLAVSVEYSKFPARPPPACYEEALTSLDWIALHANGAGPEPWLNDYADLQRVFIAGNSAGGNITHYVVSQVGKTGPPNGINVEGAIMVHPFFGGLGEDRQWLYMCKDNKGPEDPRLKPAAEDLNTLGCRRVLVCVAETDPLRPAGENYFRDLKNSSWGGRVELELNKGIGHSDQVYKPYDENSRLVVPRIATFIKQQ</sequence>
<dbReference type="EMBL" id="SDMP01000020">
    <property type="protein sequence ID" value="RYQ83658.1"/>
    <property type="molecule type" value="Genomic_DNA"/>
</dbReference>
<dbReference type="AlphaFoldDB" id="A0A444X1S9"/>
<protein>
    <recommendedName>
        <fullName evidence="2">Alpha/beta hydrolase fold-3 domain-containing protein</fullName>
    </recommendedName>
</protein>
<dbReference type="SUPFAM" id="SSF53474">
    <property type="entry name" value="alpha/beta-Hydrolases"/>
    <property type="match status" value="1"/>
</dbReference>
<dbReference type="PANTHER" id="PTHR23024">
    <property type="entry name" value="ARYLACETAMIDE DEACETYLASE"/>
    <property type="match status" value="1"/>
</dbReference>
<accession>A0A444X1S9</accession>
<keyword evidence="4" id="KW-1185">Reference proteome</keyword>
<proteinExistence type="inferred from homology"/>
<evidence type="ECO:0000313" key="4">
    <source>
        <dbReference type="Proteomes" id="UP000289738"/>
    </source>
</evidence>